<feature type="region of interest" description="Disordered" evidence="1">
    <location>
        <begin position="32"/>
        <end position="51"/>
    </location>
</feature>
<dbReference type="PATRIC" id="fig|1299334.3.peg.5101"/>
<sequence>MGPGAATRPAPGTHLGSDREQGIEQEMELSLELRNIPRTPPPNRASGRSSC</sequence>
<name>X8ARB1_MYCXE</name>
<reference evidence="2" key="1">
    <citation type="submission" date="2014-01" db="EMBL/GenBank/DDBJ databases">
        <authorList>
            <person name="Brown-Elliot B."/>
            <person name="Wallace R."/>
            <person name="Lenaerts A."/>
            <person name="Ordway D."/>
            <person name="DeGroote M.A."/>
            <person name="Parker T."/>
            <person name="Sizemore C."/>
            <person name="Tallon L.J."/>
            <person name="Sadzewicz L.K."/>
            <person name="Sengamalay N."/>
            <person name="Fraser C.M."/>
            <person name="Hine E."/>
            <person name="Shefchek K.A."/>
            <person name="Das S.P."/>
            <person name="Tettelin H."/>
        </authorList>
    </citation>
    <scope>NUCLEOTIDE SEQUENCE [LARGE SCALE GENOMIC DNA]</scope>
    <source>
        <strain evidence="2">4042</strain>
    </source>
</reference>
<feature type="region of interest" description="Disordered" evidence="1">
    <location>
        <begin position="1"/>
        <end position="23"/>
    </location>
</feature>
<accession>X8ARB1</accession>
<evidence type="ECO:0000313" key="2">
    <source>
        <dbReference type="EMBL" id="EUA33315.1"/>
    </source>
</evidence>
<organism evidence="2">
    <name type="scientific">Mycobacterium xenopi 4042</name>
    <dbReference type="NCBI Taxonomy" id="1299334"/>
    <lineage>
        <taxon>Bacteria</taxon>
        <taxon>Bacillati</taxon>
        <taxon>Actinomycetota</taxon>
        <taxon>Actinomycetes</taxon>
        <taxon>Mycobacteriales</taxon>
        <taxon>Mycobacteriaceae</taxon>
        <taxon>Mycobacterium</taxon>
    </lineage>
</organism>
<gene>
    <name evidence="2" type="ORF">I553_7725</name>
</gene>
<evidence type="ECO:0000256" key="1">
    <source>
        <dbReference type="SAM" id="MobiDB-lite"/>
    </source>
</evidence>
<proteinExistence type="predicted"/>
<dbReference type="AlphaFoldDB" id="X8ARB1"/>
<comment type="caution">
    <text evidence="2">The sequence shown here is derived from an EMBL/GenBank/DDBJ whole genome shotgun (WGS) entry which is preliminary data.</text>
</comment>
<protein>
    <submittedName>
        <fullName evidence="2">Uncharacterized protein</fullName>
    </submittedName>
</protein>
<dbReference type="EMBL" id="JAOB01000047">
    <property type="protein sequence ID" value="EUA33315.1"/>
    <property type="molecule type" value="Genomic_DNA"/>
</dbReference>